<keyword evidence="2" id="KW-0067">ATP-binding</keyword>
<dbReference type="AlphaFoldDB" id="A0A418VJ50"/>
<accession>A0A418VJ50</accession>
<evidence type="ECO:0000313" key="3">
    <source>
        <dbReference type="Proteomes" id="UP000286287"/>
    </source>
</evidence>
<feature type="non-terminal residue" evidence="2">
    <location>
        <position position="1"/>
    </location>
</feature>
<evidence type="ECO:0000256" key="1">
    <source>
        <dbReference type="ARBA" id="ARBA00022801"/>
    </source>
</evidence>
<proteinExistence type="predicted"/>
<keyword evidence="2" id="KW-0347">Helicase</keyword>
<dbReference type="PANTHER" id="PTHR45766:SF6">
    <property type="entry name" value="SWI_SNF-RELATED MATRIX-ASSOCIATED ACTIN-DEPENDENT REGULATOR OF CHROMATIN SUBFAMILY A-LIKE PROTEIN 1"/>
    <property type="match status" value="1"/>
</dbReference>
<organism evidence="2 3">
    <name type="scientific">Deinococcus cavernae</name>
    <dbReference type="NCBI Taxonomy" id="2320857"/>
    <lineage>
        <taxon>Bacteria</taxon>
        <taxon>Thermotogati</taxon>
        <taxon>Deinococcota</taxon>
        <taxon>Deinococci</taxon>
        <taxon>Deinococcales</taxon>
        <taxon>Deinococcaceae</taxon>
        <taxon>Deinococcus</taxon>
    </lineage>
</organism>
<dbReference type="GO" id="GO:0004386">
    <property type="term" value="F:helicase activity"/>
    <property type="evidence" value="ECO:0007669"/>
    <property type="project" value="UniProtKB-KW"/>
</dbReference>
<dbReference type="GO" id="GO:0016787">
    <property type="term" value="F:hydrolase activity"/>
    <property type="evidence" value="ECO:0007669"/>
    <property type="project" value="UniProtKB-KW"/>
</dbReference>
<dbReference type="PANTHER" id="PTHR45766">
    <property type="entry name" value="DNA ANNEALING HELICASE AND ENDONUCLEASE ZRANB3 FAMILY MEMBER"/>
    <property type="match status" value="1"/>
</dbReference>
<dbReference type="EMBL" id="QYUJ01000001">
    <property type="protein sequence ID" value="RJF76137.1"/>
    <property type="molecule type" value="Genomic_DNA"/>
</dbReference>
<comment type="caution">
    <text evidence="2">The sequence shown here is derived from an EMBL/GenBank/DDBJ whole genome shotgun (WGS) entry which is preliminary data.</text>
</comment>
<keyword evidence="1" id="KW-0378">Hydrolase</keyword>
<dbReference type="Gene3D" id="3.40.50.10810">
    <property type="entry name" value="Tandem AAA-ATPase domain"/>
    <property type="match status" value="1"/>
</dbReference>
<reference evidence="2 3" key="1">
    <citation type="submission" date="2018-09" db="EMBL/GenBank/DDBJ databases">
        <authorList>
            <person name="Zhu H."/>
        </authorList>
    </citation>
    <scope>NUCLEOTIDE SEQUENCE [LARGE SCALE GENOMIC DNA]</scope>
    <source>
        <strain evidence="2 3">K2S05-167</strain>
    </source>
</reference>
<evidence type="ECO:0000313" key="2">
    <source>
        <dbReference type="EMBL" id="RJF76137.1"/>
    </source>
</evidence>
<dbReference type="Proteomes" id="UP000286287">
    <property type="component" value="Unassembled WGS sequence"/>
</dbReference>
<sequence length="200" mass="22673">WERAREYKTELIEELEKSKFGAYPWTPYQVFVKVLLENFRDSLGLEEQAGPGGVIQLAEFQAEGLRLALTLLDRFGGVMVADAVGLGKSFMGLGILEEYLIKRRGEFGGRVPRGLVICPAQLEKLVWTPLLERYGLPVQVVSMESLGREDFNWRQYANFDLVVDESHNFRNPATGRYINLLRLLTGGRSDKRVALLTAHQ</sequence>
<dbReference type="SUPFAM" id="SSF52540">
    <property type="entry name" value="P-loop containing nucleoside triphosphate hydrolases"/>
    <property type="match status" value="1"/>
</dbReference>
<dbReference type="InterPro" id="IPR027417">
    <property type="entry name" value="P-loop_NTPase"/>
</dbReference>
<name>A0A418VJ50_9DEIO</name>
<keyword evidence="3" id="KW-1185">Reference proteome</keyword>
<keyword evidence="2" id="KW-0547">Nucleotide-binding</keyword>
<dbReference type="InterPro" id="IPR038718">
    <property type="entry name" value="SNF2-like_sf"/>
</dbReference>
<protein>
    <submittedName>
        <fullName evidence="2">Helicase</fullName>
    </submittedName>
</protein>
<gene>
    <name evidence="2" type="ORF">D3875_00005</name>
</gene>